<evidence type="ECO:0000256" key="1">
    <source>
        <dbReference type="ARBA" id="ARBA00022801"/>
    </source>
</evidence>
<proteinExistence type="predicted"/>
<dbReference type="SUPFAM" id="SSF63817">
    <property type="entry name" value="Sortase"/>
    <property type="match status" value="1"/>
</dbReference>
<reference evidence="2 3" key="1">
    <citation type="submission" date="2019-01" db="EMBL/GenBank/DDBJ databases">
        <title>Genome sequencing of strain FW10M-9.</title>
        <authorList>
            <person name="Heo J."/>
            <person name="Kim S.-J."/>
            <person name="Kim J.-S."/>
            <person name="Hong S.-B."/>
            <person name="Kwon S.-W."/>
        </authorList>
    </citation>
    <scope>NUCLEOTIDE SEQUENCE [LARGE SCALE GENOMIC DNA]</scope>
    <source>
        <strain evidence="2 3">FW10M-9</strain>
    </source>
</reference>
<dbReference type="CDD" id="cd05829">
    <property type="entry name" value="Sortase_F"/>
    <property type="match status" value="1"/>
</dbReference>
<dbReference type="Pfam" id="PF04203">
    <property type="entry name" value="Sortase"/>
    <property type="match status" value="1"/>
</dbReference>
<organism evidence="2 3">
    <name type="scientific">Xylanimonas protaetiae</name>
    <dbReference type="NCBI Taxonomy" id="2509457"/>
    <lineage>
        <taxon>Bacteria</taxon>
        <taxon>Bacillati</taxon>
        <taxon>Actinomycetota</taxon>
        <taxon>Actinomycetes</taxon>
        <taxon>Micrococcales</taxon>
        <taxon>Promicromonosporaceae</taxon>
        <taxon>Xylanimonas</taxon>
    </lineage>
</organism>
<gene>
    <name evidence="2" type="ORF">ET471_02910</name>
</gene>
<dbReference type="GO" id="GO:0016787">
    <property type="term" value="F:hydrolase activity"/>
    <property type="evidence" value="ECO:0007669"/>
    <property type="project" value="UniProtKB-KW"/>
</dbReference>
<dbReference type="OrthoDB" id="4425249at2"/>
<keyword evidence="3" id="KW-1185">Reference proteome</keyword>
<dbReference type="InterPro" id="IPR023365">
    <property type="entry name" value="Sortase_dom-sf"/>
</dbReference>
<dbReference type="Gene3D" id="2.40.260.10">
    <property type="entry name" value="Sortase"/>
    <property type="match status" value="1"/>
</dbReference>
<dbReference type="Proteomes" id="UP000292118">
    <property type="component" value="Chromosome"/>
</dbReference>
<dbReference type="RefSeq" id="WP_129186520.1">
    <property type="nucleotide sequence ID" value="NZ_CP035493.1"/>
</dbReference>
<dbReference type="KEGG" id="xya:ET471_02910"/>
<dbReference type="InterPro" id="IPR005754">
    <property type="entry name" value="Sortase"/>
</dbReference>
<protein>
    <submittedName>
        <fullName evidence="2">Class F sortase</fullName>
    </submittedName>
</protein>
<keyword evidence="1" id="KW-0378">Hydrolase</keyword>
<dbReference type="AlphaFoldDB" id="A0A4P6F058"/>
<name>A0A4P6F058_9MICO</name>
<evidence type="ECO:0000313" key="2">
    <source>
        <dbReference type="EMBL" id="QAY69120.1"/>
    </source>
</evidence>
<sequence>MSAPAPEAPRRRRPSAGRVVALLFAAACLVGAGVLASMALRPAPGGLVDLSGNRVVLDDVPDVAAADPVALPEEGSDGAGRFVAPRQGLDVPLVAMNVVDGVINPPTLTDAFLVRGHGTPQEPGSGLVVLAMHAVRGGNAPGNAFFAMEAAESPVTVEVGDVLLVDGVAYTVTGHRVMSKDDAASSAEVWGDPAGRDGELVLITCLQRQGESGSATDNLVVFARAS</sequence>
<dbReference type="InterPro" id="IPR042001">
    <property type="entry name" value="Sortase_F"/>
</dbReference>
<accession>A0A4P6F058</accession>
<dbReference type="EMBL" id="CP035493">
    <property type="protein sequence ID" value="QAY69120.1"/>
    <property type="molecule type" value="Genomic_DNA"/>
</dbReference>
<evidence type="ECO:0000313" key="3">
    <source>
        <dbReference type="Proteomes" id="UP000292118"/>
    </source>
</evidence>